<organism evidence="6 7">
    <name type="scientific">Carnegiea gigantea</name>
    <dbReference type="NCBI Taxonomy" id="171969"/>
    <lineage>
        <taxon>Eukaryota</taxon>
        <taxon>Viridiplantae</taxon>
        <taxon>Streptophyta</taxon>
        <taxon>Embryophyta</taxon>
        <taxon>Tracheophyta</taxon>
        <taxon>Spermatophyta</taxon>
        <taxon>Magnoliopsida</taxon>
        <taxon>eudicotyledons</taxon>
        <taxon>Gunneridae</taxon>
        <taxon>Pentapetalae</taxon>
        <taxon>Caryophyllales</taxon>
        <taxon>Cactineae</taxon>
        <taxon>Cactaceae</taxon>
        <taxon>Cactoideae</taxon>
        <taxon>Echinocereeae</taxon>
        <taxon>Carnegiea</taxon>
    </lineage>
</organism>
<dbReference type="AlphaFoldDB" id="A0A9Q1Q777"/>
<sequence length="256" mass="27583">MLGKRSRPTIGKLAGALRSGIVDLTTSPRSPLEFKTMSPRGLKNYDQGGVGLGIVVALDKSSNGPGRGEILAKYALCCPLSTPSSPIPVSPGSAKNTHGINSNDSSVEMMEGLEEELTYVTCHGPNNSITTRVYYEDGKYGNTVGCNRGGFSGGVGRNFGVFKIPPARILDDQCGSDSYFLSFCHLCRKTLHGKDIYMYRGEKAFCSAECRQTQIVIDERKEQCRLKASKSRDVSTSPYTCTTSRGQVFSPGIVAV</sequence>
<proteinExistence type="inferred from homology"/>
<evidence type="ECO:0000256" key="4">
    <source>
        <dbReference type="PROSITE-ProRule" id="PRU01131"/>
    </source>
</evidence>
<evidence type="ECO:0000256" key="1">
    <source>
        <dbReference type="ARBA" id="ARBA00009374"/>
    </source>
</evidence>
<dbReference type="OrthoDB" id="1932717at2759"/>
<protein>
    <recommendedName>
        <fullName evidence="5">FLZ-type domain-containing protein</fullName>
    </recommendedName>
</protein>
<dbReference type="InterPro" id="IPR044604">
    <property type="entry name" value="FLZ12/13/14"/>
</dbReference>
<dbReference type="Proteomes" id="UP001153076">
    <property type="component" value="Unassembled WGS sequence"/>
</dbReference>
<keyword evidence="7" id="KW-1185">Reference proteome</keyword>
<evidence type="ECO:0000256" key="2">
    <source>
        <dbReference type="ARBA" id="ARBA00022723"/>
    </source>
</evidence>
<name>A0A9Q1Q777_9CARY</name>
<keyword evidence="3" id="KW-0863">Zinc-finger</keyword>
<dbReference type="PANTHER" id="PTHR47208:SF5">
    <property type="entry name" value="FCS-LIKE ZINC FINGER 12-RELATED"/>
    <property type="match status" value="1"/>
</dbReference>
<accession>A0A9Q1Q777</accession>
<dbReference type="PROSITE" id="PS51795">
    <property type="entry name" value="ZF_FLZ"/>
    <property type="match status" value="1"/>
</dbReference>
<keyword evidence="3" id="KW-0862">Zinc</keyword>
<evidence type="ECO:0000259" key="5">
    <source>
        <dbReference type="PROSITE" id="PS51795"/>
    </source>
</evidence>
<feature type="domain" description="FLZ-type" evidence="5">
    <location>
        <begin position="179"/>
        <end position="222"/>
    </location>
</feature>
<dbReference type="GO" id="GO:0008270">
    <property type="term" value="F:zinc ion binding"/>
    <property type="evidence" value="ECO:0007669"/>
    <property type="project" value="UniProtKB-KW"/>
</dbReference>
<comment type="similarity">
    <text evidence="1">Belongs to the FLZ family.</text>
</comment>
<dbReference type="InterPro" id="IPR007650">
    <property type="entry name" value="Zf-FLZ_dom"/>
</dbReference>
<evidence type="ECO:0000256" key="3">
    <source>
        <dbReference type="ARBA" id="ARBA00022771"/>
    </source>
</evidence>
<dbReference type="Pfam" id="PF04570">
    <property type="entry name" value="zf-FLZ"/>
    <property type="match status" value="1"/>
</dbReference>
<evidence type="ECO:0000313" key="6">
    <source>
        <dbReference type="EMBL" id="KAJ8430785.1"/>
    </source>
</evidence>
<keyword evidence="2" id="KW-0479">Metal-binding</keyword>
<evidence type="ECO:0000313" key="7">
    <source>
        <dbReference type="Proteomes" id="UP001153076"/>
    </source>
</evidence>
<dbReference type="EMBL" id="JAKOGI010000755">
    <property type="protein sequence ID" value="KAJ8430785.1"/>
    <property type="molecule type" value="Genomic_DNA"/>
</dbReference>
<feature type="zinc finger region" description="FLZ-type" evidence="4">
    <location>
        <begin position="179"/>
        <end position="222"/>
    </location>
</feature>
<gene>
    <name evidence="6" type="ORF">Cgig2_023279</name>
</gene>
<reference evidence="6" key="1">
    <citation type="submission" date="2022-04" db="EMBL/GenBank/DDBJ databases">
        <title>Carnegiea gigantea Genome sequencing and assembly v2.</title>
        <authorList>
            <person name="Copetti D."/>
            <person name="Sanderson M.J."/>
            <person name="Burquez A."/>
            <person name="Wojciechowski M.F."/>
        </authorList>
    </citation>
    <scope>NUCLEOTIDE SEQUENCE</scope>
    <source>
        <strain evidence="6">SGP5-SGP5p</strain>
        <tissue evidence="6">Aerial part</tissue>
    </source>
</reference>
<dbReference type="PANTHER" id="PTHR47208">
    <property type="entry name" value="OS02G0174800 PROTEIN"/>
    <property type="match status" value="1"/>
</dbReference>
<comment type="caution">
    <text evidence="6">The sequence shown here is derived from an EMBL/GenBank/DDBJ whole genome shotgun (WGS) entry which is preliminary data.</text>
</comment>